<dbReference type="Pfam" id="PF13289">
    <property type="entry name" value="SIR2_2"/>
    <property type="match status" value="1"/>
</dbReference>
<name>A0A1J5RMT9_9ZZZZ</name>
<accession>A0A1J5RMT9</accession>
<evidence type="ECO:0000313" key="1">
    <source>
        <dbReference type="EMBL" id="OIQ90835.1"/>
    </source>
</evidence>
<reference evidence="1" key="1">
    <citation type="submission" date="2016-10" db="EMBL/GenBank/DDBJ databases">
        <title>Sequence of Gallionella enrichment culture.</title>
        <authorList>
            <person name="Poehlein A."/>
            <person name="Muehling M."/>
            <person name="Daniel R."/>
        </authorList>
    </citation>
    <scope>NUCLEOTIDE SEQUENCE</scope>
</reference>
<dbReference type="EMBL" id="MLJW01000278">
    <property type="protein sequence ID" value="OIQ90835.1"/>
    <property type="molecule type" value="Genomic_DNA"/>
</dbReference>
<comment type="caution">
    <text evidence="1">The sequence shown here is derived from an EMBL/GenBank/DDBJ whole genome shotgun (WGS) entry which is preliminary data.</text>
</comment>
<organism evidence="1">
    <name type="scientific">mine drainage metagenome</name>
    <dbReference type="NCBI Taxonomy" id="410659"/>
    <lineage>
        <taxon>unclassified sequences</taxon>
        <taxon>metagenomes</taxon>
        <taxon>ecological metagenomes</taxon>
    </lineage>
</organism>
<protein>
    <submittedName>
        <fullName evidence="1">Uncharacterized protein</fullName>
    </submittedName>
</protein>
<sequence length="281" mass="30406">MPEAALRRLGGEVAAGRLIPYLGPDLLTLGEAPPVVPAGARELAQCLTRRVAVPGRIAGNLWHAAQYIETFRHRVTLDRLMLEIFQPVPEPSPLHRWLAGLPRLPLIVDSWYDATMAEALAGRRDWGLIQGASKARRTDEAPWFRAYDGQGAACPEAAAAAWATLLYKPHGATRPAGDVLASDADYVEVLTDIDIQTPIPAAVKDRRGGRGFLFLGCRFYDQILRTFARSILKHSAGPHFAVVPPGELTRNEEKFFAVSGITPLPLPLARAAALLAAGSVS</sequence>
<dbReference type="AlphaFoldDB" id="A0A1J5RMT9"/>
<proteinExistence type="predicted"/>
<gene>
    <name evidence="1" type="ORF">GALL_272360</name>
</gene>